<keyword evidence="3" id="KW-0547">Nucleotide-binding</keyword>
<dbReference type="PANTHER" id="PTHR35526">
    <property type="entry name" value="ANTI-SIGMA-F FACTOR RSBW-RELATED"/>
    <property type="match status" value="1"/>
</dbReference>
<evidence type="ECO:0000313" key="4">
    <source>
        <dbReference type="Proteomes" id="UP001183388"/>
    </source>
</evidence>
<dbReference type="InterPro" id="IPR050267">
    <property type="entry name" value="Anti-sigma-factor_SerPK"/>
</dbReference>
<dbReference type="InterPro" id="IPR003594">
    <property type="entry name" value="HATPase_dom"/>
</dbReference>
<name>A0ABU2L6Z0_9ACTN</name>
<gene>
    <name evidence="3" type="ORF">RM780_09975</name>
</gene>
<keyword evidence="1" id="KW-0723">Serine/threonine-protein kinase</keyword>
<dbReference type="GO" id="GO:0005524">
    <property type="term" value="F:ATP binding"/>
    <property type="evidence" value="ECO:0007669"/>
    <property type="project" value="UniProtKB-KW"/>
</dbReference>
<evidence type="ECO:0000259" key="2">
    <source>
        <dbReference type="Pfam" id="PF13581"/>
    </source>
</evidence>
<sequence>MTMVPTQIRPGMRLLPHPGARPLSLIVTCPSAPRCVPQMRHIGGTALREWGLEALLGTALLLISELVTNAVQHAAAEEIRVSISFGEDLLWLAVDDGSPGLARVEHAGPEAESGRGMAIVEELSEEWGTDGPRTWCVVRAAESGAS</sequence>
<keyword evidence="3" id="KW-0067">ATP-binding</keyword>
<protein>
    <submittedName>
        <fullName evidence="3">ATP-binding protein</fullName>
    </submittedName>
</protein>
<keyword evidence="1" id="KW-0418">Kinase</keyword>
<dbReference type="InterPro" id="IPR036890">
    <property type="entry name" value="HATPase_C_sf"/>
</dbReference>
<proteinExistence type="predicted"/>
<dbReference type="Pfam" id="PF13581">
    <property type="entry name" value="HATPase_c_2"/>
    <property type="match status" value="1"/>
</dbReference>
<evidence type="ECO:0000313" key="3">
    <source>
        <dbReference type="EMBL" id="MDT0307290.1"/>
    </source>
</evidence>
<dbReference type="RefSeq" id="WP_311630233.1">
    <property type="nucleotide sequence ID" value="NZ_JAVREN010000010.1"/>
</dbReference>
<dbReference type="Proteomes" id="UP001183388">
    <property type="component" value="Unassembled WGS sequence"/>
</dbReference>
<feature type="domain" description="Histidine kinase/HSP90-like ATPase" evidence="2">
    <location>
        <begin position="30"/>
        <end position="127"/>
    </location>
</feature>
<keyword evidence="4" id="KW-1185">Reference proteome</keyword>
<organism evidence="3 4">
    <name type="scientific">Streptomyces boetiae</name>
    <dbReference type="NCBI Taxonomy" id="3075541"/>
    <lineage>
        <taxon>Bacteria</taxon>
        <taxon>Bacillati</taxon>
        <taxon>Actinomycetota</taxon>
        <taxon>Actinomycetes</taxon>
        <taxon>Kitasatosporales</taxon>
        <taxon>Streptomycetaceae</taxon>
        <taxon>Streptomyces</taxon>
    </lineage>
</organism>
<accession>A0ABU2L6Z0</accession>
<reference evidence="4" key="1">
    <citation type="submission" date="2023-07" db="EMBL/GenBank/DDBJ databases">
        <title>30 novel species of actinomycetes from the DSMZ collection.</title>
        <authorList>
            <person name="Nouioui I."/>
        </authorList>
    </citation>
    <scope>NUCLEOTIDE SEQUENCE [LARGE SCALE GENOMIC DNA]</scope>
    <source>
        <strain evidence="4">DSM 44917</strain>
    </source>
</reference>
<dbReference type="Gene3D" id="3.30.565.10">
    <property type="entry name" value="Histidine kinase-like ATPase, C-terminal domain"/>
    <property type="match status" value="1"/>
</dbReference>
<dbReference type="EMBL" id="JAVREN010000010">
    <property type="protein sequence ID" value="MDT0307290.1"/>
    <property type="molecule type" value="Genomic_DNA"/>
</dbReference>
<dbReference type="CDD" id="cd16936">
    <property type="entry name" value="HATPase_RsbW-like"/>
    <property type="match status" value="1"/>
</dbReference>
<evidence type="ECO:0000256" key="1">
    <source>
        <dbReference type="ARBA" id="ARBA00022527"/>
    </source>
</evidence>
<dbReference type="PANTHER" id="PTHR35526:SF3">
    <property type="entry name" value="ANTI-SIGMA-F FACTOR RSBW"/>
    <property type="match status" value="1"/>
</dbReference>
<keyword evidence="1" id="KW-0808">Transferase</keyword>
<dbReference type="SUPFAM" id="SSF55874">
    <property type="entry name" value="ATPase domain of HSP90 chaperone/DNA topoisomerase II/histidine kinase"/>
    <property type="match status" value="1"/>
</dbReference>
<comment type="caution">
    <text evidence="3">The sequence shown here is derived from an EMBL/GenBank/DDBJ whole genome shotgun (WGS) entry which is preliminary data.</text>
</comment>